<dbReference type="Proteomes" id="UP000663868">
    <property type="component" value="Unassembled WGS sequence"/>
</dbReference>
<dbReference type="Pfam" id="PF13676">
    <property type="entry name" value="TIR_2"/>
    <property type="match status" value="1"/>
</dbReference>
<name>A0A818ZKZ1_9BILA</name>
<dbReference type="Gene3D" id="1.25.10.10">
    <property type="entry name" value="Leucine-rich Repeat Variant"/>
    <property type="match status" value="1"/>
</dbReference>
<sequence length="657" mass="75966">MEELGYTTLETTKPNYLNLLQEINKLSSLSTNLNAINITVIETIFNNVTENIDRISDQMVHHKSSMFLITTLNIIVRISAIDGSDLFISRQPFQSMFEKLNDLIYCIGIKKDYSPVIATDIFDAILLNLAKDDFIEICFRRILSNETVTTKEFINNYLTKANEHISLRVQCVTMAILSLIWNLTDKLAITSIFIDTGYIQKIIQWIQTDIFASDISDIGNLIVNIIYNLTRDKTALKQLRAEKAFDILMERKQLIYNENDSQMIQSYGWALIALATSDEQSEENKKLILDTSKNLYELCKKSDQEDDLRFEGCHLSEFLELLDRAFTNTYVIKHILEDKINEKSTAIEYFIELFLSFYGALLDPEPDELEKRAVKYLLRILLQISSYPEYLKQLIDNNQFCIIIESLANRPKRDDAKRIWCNIQQVISTNEQKKERSSKIYISYDRTDEEFCKEFVNELRKRTTIPIWVDYENVDLSDDVWEYVSPNIILATVVITLVSTAYGESTNKFQELSYIISTNKSRDEKKGLIVVATEPNFNFNRSWMKDLLHDKTMVLYENNIGHMAWNVCEQIGVLKKPRIKCLNWLSKNVRKKTAQSDDFSARTLKLIPENDKVYSQKESSQMDDSTDILLISKTRSSPSIVSELITQTGSVGGSTWV</sequence>
<dbReference type="SUPFAM" id="SSF52200">
    <property type="entry name" value="Toll/Interleukin receptor TIR domain"/>
    <property type="match status" value="1"/>
</dbReference>
<organism evidence="2 3">
    <name type="scientific">Adineta steineri</name>
    <dbReference type="NCBI Taxonomy" id="433720"/>
    <lineage>
        <taxon>Eukaryota</taxon>
        <taxon>Metazoa</taxon>
        <taxon>Spiralia</taxon>
        <taxon>Gnathifera</taxon>
        <taxon>Rotifera</taxon>
        <taxon>Eurotatoria</taxon>
        <taxon>Bdelloidea</taxon>
        <taxon>Adinetida</taxon>
        <taxon>Adinetidae</taxon>
        <taxon>Adineta</taxon>
    </lineage>
</organism>
<protein>
    <recommendedName>
        <fullName evidence="1">TIR domain-containing protein</fullName>
    </recommendedName>
</protein>
<dbReference type="EMBL" id="CAJOBB010000886">
    <property type="protein sequence ID" value="CAF3770868.1"/>
    <property type="molecule type" value="Genomic_DNA"/>
</dbReference>
<dbReference type="AlphaFoldDB" id="A0A818ZKZ1"/>
<evidence type="ECO:0000259" key="1">
    <source>
        <dbReference type="Pfam" id="PF13676"/>
    </source>
</evidence>
<dbReference type="InterPro" id="IPR035897">
    <property type="entry name" value="Toll_tir_struct_dom_sf"/>
</dbReference>
<gene>
    <name evidence="2" type="ORF">KXQ929_LOCUS15358</name>
</gene>
<proteinExistence type="predicted"/>
<dbReference type="Gene3D" id="3.40.50.10140">
    <property type="entry name" value="Toll/interleukin-1 receptor homology (TIR) domain"/>
    <property type="match status" value="1"/>
</dbReference>
<dbReference type="InterPro" id="IPR000157">
    <property type="entry name" value="TIR_dom"/>
</dbReference>
<comment type="caution">
    <text evidence="2">The sequence shown here is derived from an EMBL/GenBank/DDBJ whole genome shotgun (WGS) entry which is preliminary data.</text>
</comment>
<evidence type="ECO:0000313" key="2">
    <source>
        <dbReference type="EMBL" id="CAF3770868.1"/>
    </source>
</evidence>
<accession>A0A818ZKZ1</accession>
<feature type="domain" description="TIR" evidence="1">
    <location>
        <begin position="440"/>
        <end position="534"/>
    </location>
</feature>
<evidence type="ECO:0000313" key="3">
    <source>
        <dbReference type="Proteomes" id="UP000663868"/>
    </source>
</evidence>
<dbReference type="GO" id="GO:0007165">
    <property type="term" value="P:signal transduction"/>
    <property type="evidence" value="ECO:0007669"/>
    <property type="project" value="InterPro"/>
</dbReference>
<dbReference type="InterPro" id="IPR011989">
    <property type="entry name" value="ARM-like"/>
</dbReference>
<reference evidence="2" key="1">
    <citation type="submission" date="2021-02" db="EMBL/GenBank/DDBJ databases">
        <authorList>
            <person name="Nowell W R."/>
        </authorList>
    </citation>
    <scope>NUCLEOTIDE SEQUENCE</scope>
</reference>